<sequence>MAVLFYQIGIFVVIQISAIFGKNARNTAIVLISLFTIIQVFMSWLLILQFITIYISYEISKGLIPKDSKTKNSYKPNYVTYSFRENGGRSITTVDLNDKNLDEKIRKRAELQNQIKEDSNRRYEEDFEYKSAIDAVINKMVSGTINAAPPKSDDINLNTRFYYIERSKTYGPVTGKKLIHLVETNRLNKNCFVRQESENTFDKRATEIIKLLK</sequence>
<dbReference type="STRING" id="1250231.SAMN04488552_2918"/>
<protein>
    <recommendedName>
        <fullName evidence="4">GYF domain-containing protein</fullName>
    </recommendedName>
</protein>
<reference evidence="2 3" key="1">
    <citation type="submission" date="2016-10" db="EMBL/GenBank/DDBJ databases">
        <authorList>
            <person name="Varghese N."/>
            <person name="Submissions S."/>
        </authorList>
    </citation>
    <scope>NUCLEOTIDE SEQUENCE [LARGE SCALE GENOMIC DNA]</scope>
    <source>
        <strain evidence="2 3">Mar_2010_102</strain>
    </source>
</reference>
<dbReference type="Proteomes" id="UP000198858">
    <property type="component" value="Chromosome I"/>
</dbReference>
<dbReference type="AlphaFoldDB" id="A0A1H1RLK9"/>
<dbReference type="RefSeq" id="WP_089663486.1">
    <property type="nucleotide sequence ID" value="NZ_LT629745.1"/>
</dbReference>
<evidence type="ECO:0000313" key="3">
    <source>
        <dbReference type="Proteomes" id="UP000198858"/>
    </source>
</evidence>
<evidence type="ECO:0000256" key="1">
    <source>
        <dbReference type="SAM" id="Phobius"/>
    </source>
</evidence>
<proteinExistence type="predicted"/>
<name>A0A1H1RLK9_9FLAO</name>
<gene>
    <name evidence="2" type="ORF">SAMN04488552_2918</name>
</gene>
<organism evidence="2 3">
    <name type="scientific">Christiangramia echinicola</name>
    <dbReference type="NCBI Taxonomy" id="279359"/>
    <lineage>
        <taxon>Bacteria</taxon>
        <taxon>Pseudomonadati</taxon>
        <taxon>Bacteroidota</taxon>
        <taxon>Flavobacteriia</taxon>
        <taxon>Flavobacteriales</taxon>
        <taxon>Flavobacteriaceae</taxon>
        <taxon>Christiangramia</taxon>
    </lineage>
</organism>
<accession>A0A1H1RLK9</accession>
<evidence type="ECO:0000313" key="2">
    <source>
        <dbReference type="EMBL" id="SDS35849.1"/>
    </source>
</evidence>
<feature type="transmembrane region" description="Helical" evidence="1">
    <location>
        <begin position="28"/>
        <end position="57"/>
    </location>
</feature>
<keyword evidence="1" id="KW-0812">Transmembrane</keyword>
<dbReference type="EMBL" id="LT629745">
    <property type="protein sequence ID" value="SDS35849.1"/>
    <property type="molecule type" value="Genomic_DNA"/>
</dbReference>
<evidence type="ECO:0008006" key="4">
    <source>
        <dbReference type="Google" id="ProtNLM"/>
    </source>
</evidence>
<keyword evidence="1" id="KW-1133">Transmembrane helix</keyword>
<keyword evidence="1" id="KW-0472">Membrane</keyword>
<keyword evidence="3" id="KW-1185">Reference proteome</keyword>